<feature type="region of interest" description="Disordered" evidence="1">
    <location>
        <begin position="1224"/>
        <end position="1249"/>
    </location>
</feature>
<feature type="compositionally biased region" description="Polar residues" evidence="1">
    <location>
        <begin position="1048"/>
        <end position="1078"/>
    </location>
</feature>
<protein>
    <submittedName>
        <fullName evidence="2">Uncharacterized protein</fullName>
    </submittedName>
</protein>
<evidence type="ECO:0000313" key="2">
    <source>
        <dbReference type="EMBL" id="KAH7570409.1"/>
    </source>
</evidence>
<dbReference type="EMBL" id="JAFEMO010000005">
    <property type="protein sequence ID" value="KAH7570409.1"/>
    <property type="molecule type" value="Genomic_DNA"/>
</dbReference>
<feature type="compositionally biased region" description="Basic and acidic residues" evidence="1">
    <location>
        <begin position="250"/>
        <end position="274"/>
    </location>
</feature>
<feature type="region of interest" description="Disordered" evidence="1">
    <location>
        <begin position="811"/>
        <end position="850"/>
    </location>
</feature>
<proteinExistence type="predicted"/>
<feature type="region of interest" description="Disordered" evidence="1">
    <location>
        <begin position="1130"/>
        <end position="1176"/>
    </location>
</feature>
<feature type="compositionally biased region" description="Basic and acidic residues" evidence="1">
    <location>
        <begin position="980"/>
        <end position="989"/>
    </location>
</feature>
<evidence type="ECO:0000256" key="1">
    <source>
        <dbReference type="SAM" id="MobiDB-lite"/>
    </source>
</evidence>
<feature type="compositionally biased region" description="Basic residues" evidence="1">
    <location>
        <begin position="823"/>
        <end position="833"/>
    </location>
</feature>
<dbReference type="Proteomes" id="UP000827721">
    <property type="component" value="Unassembled WGS sequence"/>
</dbReference>
<feature type="compositionally biased region" description="Basic and acidic residues" evidence="1">
    <location>
        <begin position="654"/>
        <end position="668"/>
    </location>
</feature>
<evidence type="ECO:0000313" key="3">
    <source>
        <dbReference type="Proteomes" id="UP000827721"/>
    </source>
</evidence>
<feature type="compositionally biased region" description="Basic and acidic residues" evidence="1">
    <location>
        <begin position="750"/>
        <end position="770"/>
    </location>
</feature>
<feature type="compositionally biased region" description="Polar residues" evidence="1">
    <location>
        <begin position="601"/>
        <end position="610"/>
    </location>
</feature>
<reference evidence="2 3" key="1">
    <citation type="submission" date="2021-02" db="EMBL/GenBank/DDBJ databases">
        <title>Plant Genome Project.</title>
        <authorList>
            <person name="Zhang R.-G."/>
        </authorList>
    </citation>
    <scope>NUCLEOTIDE SEQUENCE [LARGE SCALE GENOMIC DNA]</scope>
    <source>
        <tissue evidence="2">Leaves</tissue>
    </source>
</reference>
<sequence length="1249" mass="135997">MEKPSFASDSGGAAPYNTVFVDTSLDTHLALIVSDTDTVSDLKKKILYEHPLCFPNIGGIDIHALKVKRRGHFYHLSDSMFVKSAFDGICKSWFLSVDASSPQERLENQHSGNIESGNLVACFGITNNSLANEIGRRTDVPAKRLSDVDDPSLPRVQRDWHAKEKPFADFNPDINCNVLSLDTNNRSDPELQEKHESDSNKNKNKDPIMRAVCDEANFRNVVNDAQFSVSLDGGAKTGSATKKNRKTKKRREDKSLDHALKENDASTEGPDKDVSWQNIVVPDNSLVSEDRVLTHDMVMASKSLADKPCWISSPDTNKRPGGEVQMTNVLSNGTTVPGNHVECEKDNSMNDIVNVQCHVSMEEASPGPTKKKQKTLNSKNSSEENRVLCDSTNDTSGPGFTISQCSLVDKQTGMSVTVDHLSSEILKDGHLLTSSPSTGRRKRKKKSSNVANQEVASVPNSAENDKVESPGNAVGGHYKDSERELVGPVVQGAMISEPCLISVKDKLSVPVQEVGESNTVPHSLDVDMSTTDAGNAESTNDPPEAAASVKGMSILDDCHTMEAEGNLPVSVQEGNDLKDSGVTVEPGKSSKKRKKSKKTQDPVTVTQVRSGTEDHRTVEAEGNPPVAVQEGNDLSKDTRVTKHGNVKVNDCQKFRSDQTARVEEERELSQNNDPKAMPSAKCAPLSRDEIDMNSKIVVSSDVLDTNDIGEHGKSSKKKKKSRRTQDPVTVPQVTSGTEHKTSSVIGISSTERHEIVPNDHLSDKSRKEEGILFPSGKNEESKAKTVNAPTLATDRETDSVIQNVLESLQDLSKNSESAENKVGKSRRKTKRKQSSSAKSIPELQTEDANVSCKNVKLATDGSRELEVDASSILTKTTEHQLSGSNWKPGNDAGVETGTLHTQLNVNSSHILSYKPEGYNVESPLQGKNQPEAVISSIVLVDKITITTGPDNKVEAGKYQKKFDVHSSHPSPDFQSSMKINENKGSREKAQAFNSSTVEPQSSLSKGEGDNLKHHRKLKLSEVSGTGTKAPPPSSNKSDKFNSKAKEATSLNIVNASRMNLRSNKNKETTAASNSSLESFKSMIPQSERVKRHQSQVAVGEKFSNNKIGEVLNSSERKKSLLATSGTIFKDDNDWSSDDDDNEDGVDNSDTSTRTPSDNSLSSDYSDGDSSAPRNGNSVLWILHPKEKTKGKKHLKITVSSIVPFSSLNLDTILRSSSRYKAAKLTASQSQPLDFESQPEEFVPESQANP</sequence>
<feature type="region of interest" description="Disordered" evidence="1">
    <location>
        <begin position="963"/>
        <end position="1097"/>
    </location>
</feature>
<gene>
    <name evidence="2" type="ORF">JRO89_XS05G0102600</name>
</gene>
<feature type="compositionally biased region" description="Polar residues" evidence="1">
    <location>
        <begin position="991"/>
        <end position="1004"/>
    </location>
</feature>
<name>A0ABQ8I1A6_9ROSI</name>
<feature type="compositionally biased region" description="Low complexity" evidence="1">
    <location>
        <begin position="1156"/>
        <end position="1170"/>
    </location>
</feature>
<feature type="compositionally biased region" description="Basic and acidic residues" evidence="1">
    <location>
        <begin position="185"/>
        <end position="206"/>
    </location>
</feature>
<feature type="region of interest" description="Disordered" evidence="1">
    <location>
        <begin position="181"/>
        <end position="206"/>
    </location>
</feature>
<feature type="compositionally biased region" description="Basic and acidic residues" evidence="1">
    <location>
        <begin position="1036"/>
        <end position="1046"/>
    </location>
</feature>
<feature type="compositionally biased region" description="Polar residues" evidence="1">
    <location>
        <begin position="528"/>
        <end position="541"/>
    </location>
</feature>
<feature type="compositionally biased region" description="Polar residues" evidence="1">
    <location>
        <begin position="731"/>
        <end position="749"/>
    </location>
</feature>
<keyword evidence="3" id="KW-1185">Reference proteome</keyword>
<feature type="compositionally biased region" description="Polar residues" evidence="1">
    <location>
        <begin position="967"/>
        <end position="979"/>
    </location>
</feature>
<feature type="region of interest" description="Disordered" evidence="1">
    <location>
        <begin position="515"/>
        <end position="545"/>
    </location>
</feature>
<organism evidence="2 3">
    <name type="scientific">Xanthoceras sorbifolium</name>
    <dbReference type="NCBI Taxonomy" id="99658"/>
    <lineage>
        <taxon>Eukaryota</taxon>
        <taxon>Viridiplantae</taxon>
        <taxon>Streptophyta</taxon>
        <taxon>Embryophyta</taxon>
        <taxon>Tracheophyta</taxon>
        <taxon>Spermatophyta</taxon>
        <taxon>Magnoliopsida</taxon>
        <taxon>eudicotyledons</taxon>
        <taxon>Gunneridae</taxon>
        <taxon>Pentapetalae</taxon>
        <taxon>rosids</taxon>
        <taxon>malvids</taxon>
        <taxon>Sapindales</taxon>
        <taxon>Sapindaceae</taxon>
        <taxon>Xanthoceroideae</taxon>
        <taxon>Xanthoceras</taxon>
    </lineage>
</organism>
<feature type="region of interest" description="Disordered" evidence="1">
    <location>
        <begin position="430"/>
        <end position="480"/>
    </location>
</feature>
<feature type="region of interest" description="Disordered" evidence="1">
    <location>
        <begin position="654"/>
        <end position="798"/>
    </location>
</feature>
<comment type="caution">
    <text evidence="2">The sequence shown here is derived from an EMBL/GenBank/DDBJ whole genome shotgun (WGS) entry which is preliminary data.</text>
</comment>
<accession>A0ABQ8I1A6</accession>
<feature type="region of interest" description="Disordered" evidence="1">
    <location>
        <begin position="568"/>
        <end position="639"/>
    </location>
</feature>
<feature type="region of interest" description="Disordered" evidence="1">
    <location>
        <begin position="230"/>
        <end position="274"/>
    </location>
</feature>
<feature type="region of interest" description="Disordered" evidence="1">
    <location>
        <begin position="361"/>
        <end position="393"/>
    </location>
</feature>
<feature type="compositionally biased region" description="Acidic residues" evidence="1">
    <location>
        <begin position="1133"/>
        <end position="1146"/>
    </location>
</feature>
<feature type="compositionally biased region" description="Polar residues" evidence="1">
    <location>
        <begin position="448"/>
        <end position="462"/>
    </location>
</feature>